<reference evidence="22" key="2">
    <citation type="submission" date="2014-02" db="EMBL/GenBank/DDBJ databases">
        <title>Complete DNA sequence of /Kuraishia capsulata/ illustrates novel genomic features among budding yeasts (/Saccharomycotina/).</title>
        <authorList>
            <person name="Morales L."/>
            <person name="Noel B."/>
            <person name="Porcel B."/>
            <person name="Marcet-Houben M."/>
            <person name="Hullo M-F."/>
            <person name="Sacerdot C."/>
            <person name="Tekaia F."/>
            <person name="Leh-Louis V."/>
            <person name="Despons L."/>
            <person name="Khanna V."/>
            <person name="Aury J-M."/>
            <person name="Barbe V."/>
            <person name="Couloux A."/>
            <person name="Labadie K."/>
            <person name="Pelletier E."/>
            <person name="Souciet J-L."/>
            <person name="Boekhout T."/>
            <person name="Gabaldon T."/>
            <person name="Wincker P."/>
            <person name="Dujon B."/>
        </authorList>
    </citation>
    <scope>NUCLEOTIDE SEQUENCE</scope>
    <source>
        <strain evidence="22">CBS 1993</strain>
    </source>
</reference>
<comment type="subcellular location">
    <subcellularLocation>
        <location evidence="2 15">Nucleus</location>
    </subcellularLocation>
</comment>
<proteinExistence type="inferred from homology"/>
<keyword evidence="10" id="KW-0694">RNA-binding</keyword>
<feature type="region of interest" description="Disordered" evidence="18">
    <location>
        <begin position="543"/>
        <end position="576"/>
    </location>
</feature>
<protein>
    <recommendedName>
        <fullName evidence="15">Poly(A) polymerase</fullName>
        <ecNumber evidence="15">2.7.7.19</ecNumber>
    </recommendedName>
</protein>
<dbReference type="GO" id="GO:0031126">
    <property type="term" value="P:sno(s)RNA 3'-end processing"/>
    <property type="evidence" value="ECO:0007669"/>
    <property type="project" value="EnsemblFungi"/>
</dbReference>
<evidence type="ECO:0000256" key="9">
    <source>
        <dbReference type="ARBA" id="ARBA00022842"/>
    </source>
</evidence>
<dbReference type="PIRSF" id="PIRSF018425">
    <property type="entry name" value="PolyA_polymerase"/>
    <property type="match status" value="1"/>
</dbReference>
<name>W6ML86_9ASCO</name>
<evidence type="ECO:0000256" key="4">
    <source>
        <dbReference type="ARBA" id="ARBA00022664"/>
    </source>
</evidence>
<dbReference type="GO" id="GO:0180010">
    <property type="term" value="P:co-transcriptional mRNA 3'-end processing, cleavage and polyadenylation pathway"/>
    <property type="evidence" value="ECO:0007669"/>
    <property type="project" value="EnsemblFungi"/>
</dbReference>
<dbReference type="Gene3D" id="1.10.1410.10">
    <property type="match status" value="1"/>
</dbReference>
<evidence type="ECO:0000256" key="7">
    <source>
        <dbReference type="ARBA" id="ARBA00022741"/>
    </source>
</evidence>
<dbReference type="SUPFAM" id="SSF81631">
    <property type="entry name" value="PAP/OAS1 substrate-binding domain"/>
    <property type="match status" value="1"/>
</dbReference>
<keyword evidence="7 15" id="KW-0547">Nucleotide-binding</keyword>
<dbReference type="GO" id="GO:0033621">
    <property type="term" value="P:nuclear mRNA surveillance of meiosis-specific transcripts"/>
    <property type="evidence" value="ECO:0007669"/>
    <property type="project" value="EnsemblFungi"/>
</dbReference>
<evidence type="ECO:0000256" key="8">
    <source>
        <dbReference type="ARBA" id="ARBA00022840"/>
    </source>
</evidence>
<gene>
    <name evidence="22" type="ORF">KUCA_T00003232001</name>
</gene>
<keyword evidence="4 15" id="KW-0507">mRNA processing</keyword>
<comment type="similarity">
    <text evidence="3 15">Belongs to the poly(A) polymerase family.</text>
</comment>
<dbReference type="Gene3D" id="3.30.460.10">
    <property type="entry name" value="Beta Polymerase, domain 2"/>
    <property type="match status" value="1"/>
</dbReference>
<feature type="binding site" evidence="16">
    <location>
        <begin position="232"/>
        <end position="233"/>
    </location>
    <ligand>
        <name>ATP</name>
        <dbReference type="ChEBI" id="CHEBI:30616"/>
    </ligand>
</feature>
<dbReference type="HOGENOM" id="CLU_011511_4_1_1"/>
<dbReference type="EC" id="2.7.7.19" evidence="15"/>
<dbReference type="Gene3D" id="3.30.70.590">
    <property type="entry name" value="Poly(A) polymerase predicted RNA binding domain"/>
    <property type="match status" value="1"/>
</dbReference>
<dbReference type="Pfam" id="PF04926">
    <property type="entry name" value="PAP_RNA-bind"/>
    <property type="match status" value="1"/>
</dbReference>
<comment type="cofactor">
    <cofactor evidence="17">
        <name>Mg(2+)</name>
        <dbReference type="ChEBI" id="CHEBI:18420"/>
    </cofactor>
    <text evidence="17">Binds 2 magnesium ions. Also active with manganese.</text>
</comment>
<evidence type="ECO:0000256" key="12">
    <source>
        <dbReference type="ARBA" id="ARBA00023242"/>
    </source>
</evidence>
<evidence type="ECO:0000256" key="6">
    <source>
        <dbReference type="ARBA" id="ARBA00022723"/>
    </source>
</evidence>
<evidence type="ECO:0000256" key="1">
    <source>
        <dbReference type="ARBA" id="ARBA00001936"/>
    </source>
</evidence>
<evidence type="ECO:0000256" key="5">
    <source>
        <dbReference type="ARBA" id="ARBA00022679"/>
    </source>
</evidence>
<comment type="catalytic activity">
    <reaction evidence="13 15">
        <text>RNA(n) + ATP = RNA(n)-3'-adenine ribonucleotide + diphosphate</text>
        <dbReference type="Rhea" id="RHEA:11332"/>
        <dbReference type="Rhea" id="RHEA-COMP:14527"/>
        <dbReference type="Rhea" id="RHEA-COMP:17347"/>
        <dbReference type="ChEBI" id="CHEBI:30616"/>
        <dbReference type="ChEBI" id="CHEBI:33019"/>
        <dbReference type="ChEBI" id="CHEBI:140395"/>
        <dbReference type="ChEBI" id="CHEBI:173115"/>
        <dbReference type="EC" id="2.7.7.19"/>
    </reaction>
</comment>
<dbReference type="SUPFAM" id="SSF55003">
    <property type="entry name" value="PAP/Archaeal CCA-adding enzyme, C-terminal domain"/>
    <property type="match status" value="1"/>
</dbReference>
<keyword evidence="9 17" id="KW-0460">Magnesium</keyword>
<comment type="cofactor">
    <cofactor evidence="1">
        <name>Mn(2+)</name>
        <dbReference type="ChEBI" id="CHEBI:29035"/>
    </cofactor>
</comment>
<dbReference type="GeneID" id="34520638"/>
<evidence type="ECO:0000256" key="17">
    <source>
        <dbReference type="PIRSR" id="PIRSR018425-2"/>
    </source>
</evidence>
<dbReference type="FunFam" id="3.30.70.590:FF:000003">
    <property type="entry name" value="Poly(A) polymerase"/>
    <property type="match status" value="1"/>
</dbReference>
<feature type="binding site" evidence="17">
    <location>
        <position position="101"/>
    </location>
    <ligand>
        <name>Mg(2+)</name>
        <dbReference type="ChEBI" id="CHEBI:18420"/>
        <label>2</label>
        <note>catalytic</note>
    </ligand>
</feature>
<dbReference type="InterPro" id="IPR048840">
    <property type="entry name" value="PolA_pol_NTPase"/>
</dbReference>
<keyword evidence="11" id="KW-0464">Manganese</keyword>
<evidence type="ECO:0000256" key="16">
    <source>
        <dbReference type="PIRSR" id="PIRSR018425-1"/>
    </source>
</evidence>
<keyword evidence="6 17" id="KW-0479">Metal-binding</keyword>
<evidence type="ECO:0000256" key="14">
    <source>
        <dbReference type="ARBA" id="ARBA00060036"/>
    </source>
</evidence>
<feature type="region of interest" description="Disordered" evidence="18">
    <location>
        <begin position="1"/>
        <end position="20"/>
    </location>
</feature>
<evidence type="ECO:0000256" key="3">
    <source>
        <dbReference type="ARBA" id="ARBA00010912"/>
    </source>
</evidence>
<dbReference type="PANTHER" id="PTHR10682">
    <property type="entry name" value="POLY A POLYMERASE"/>
    <property type="match status" value="1"/>
</dbReference>
<dbReference type="Pfam" id="PF20750">
    <property type="entry name" value="PAP_NTPase"/>
    <property type="match status" value="1"/>
</dbReference>
<feature type="binding site" evidence="17">
    <location>
        <position position="99"/>
    </location>
    <ligand>
        <name>Mg(2+)</name>
        <dbReference type="ChEBI" id="CHEBI:18420"/>
        <label>1</label>
        <note>catalytic</note>
    </ligand>
</feature>
<evidence type="ECO:0000259" key="20">
    <source>
        <dbReference type="Pfam" id="PF04928"/>
    </source>
</evidence>
<dbReference type="Pfam" id="PF04928">
    <property type="entry name" value="PAP_central"/>
    <property type="match status" value="1"/>
</dbReference>
<evidence type="ECO:0000256" key="2">
    <source>
        <dbReference type="ARBA" id="ARBA00004123"/>
    </source>
</evidence>
<evidence type="ECO:0000313" key="22">
    <source>
        <dbReference type="EMBL" id="CDK27254.1"/>
    </source>
</evidence>
<feature type="domain" description="Poly(A) polymerase RNA-binding" evidence="19">
    <location>
        <begin position="352"/>
        <end position="548"/>
    </location>
</feature>
<feature type="domain" description="Poly(A) polymerase nucleotidyltransferase" evidence="21">
    <location>
        <begin position="7"/>
        <end position="200"/>
    </location>
</feature>
<dbReference type="AlphaFoldDB" id="W6ML86"/>
<comment type="function">
    <text evidence="14">Polymerase that creates the 3'-poly(A) tail of mRNA's. May acquire specificity through interaction with a cleavage and polyadenylation factor.</text>
</comment>
<dbReference type="InterPro" id="IPR007012">
    <property type="entry name" value="PolA_pol_cen_dom"/>
</dbReference>
<dbReference type="InterPro" id="IPR011068">
    <property type="entry name" value="NuclTrfase_I-like_C"/>
</dbReference>
<organism evidence="22 23">
    <name type="scientific">Kuraishia capsulata CBS 1993</name>
    <dbReference type="NCBI Taxonomy" id="1382522"/>
    <lineage>
        <taxon>Eukaryota</taxon>
        <taxon>Fungi</taxon>
        <taxon>Dikarya</taxon>
        <taxon>Ascomycota</taxon>
        <taxon>Saccharomycotina</taxon>
        <taxon>Pichiomycetes</taxon>
        <taxon>Pichiales</taxon>
        <taxon>Pichiaceae</taxon>
        <taxon>Kuraishia</taxon>
    </lineage>
</organism>
<keyword evidence="5 15" id="KW-0808">Transferase</keyword>
<accession>W6ML86</accession>
<evidence type="ECO:0000256" key="15">
    <source>
        <dbReference type="PIRNR" id="PIRNR018425"/>
    </source>
</evidence>
<reference evidence="22" key="1">
    <citation type="submission" date="2013-12" db="EMBL/GenBank/DDBJ databases">
        <authorList>
            <person name="Genoscope - CEA"/>
        </authorList>
    </citation>
    <scope>NUCLEOTIDE SEQUENCE</scope>
    <source>
        <strain evidence="22">CBS 1993</strain>
    </source>
</reference>
<dbReference type="FunFam" id="3.30.460.10:FF:000002">
    <property type="entry name" value="Poly(A) polymerase alpha, putative"/>
    <property type="match status" value="1"/>
</dbReference>
<dbReference type="RefSeq" id="XP_022459250.1">
    <property type="nucleotide sequence ID" value="XM_022601626.1"/>
</dbReference>
<dbReference type="GO" id="GO:0005829">
    <property type="term" value="C:cytosol"/>
    <property type="evidence" value="ECO:0007669"/>
    <property type="project" value="EnsemblFungi"/>
</dbReference>
<dbReference type="InterPro" id="IPR007010">
    <property type="entry name" value="PolA_pol_RNA-bd_dom"/>
</dbReference>
<evidence type="ECO:0000256" key="10">
    <source>
        <dbReference type="ARBA" id="ARBA00022884"/>
    </source>
</evidence>
<feature type="binding site" evidence="16">
    <location>
        <position position="214"/>
    </location>
    <ligand>
        <name>ATP</name>
        <dbReference type="ChEBI" id="CHEBI:30616"/>
    </ligand>
</feature>
<feature type="domain" description="Poly(A) polymerase central" evidence="20">
    <location>
        <begin position="205"/>
        <end position="350"/>
    </location>
</feature>
<dbReference type="OrthoDB" id="412748at2759"/>
<dbReference type="CDD" id="cd05402">
    <property type="entry name" value="NT_PAP_TUTase"/>
    <property type="match status" value="1"/>
</dbReference>
<dbReference type="STRING" id="1382522.W6ML86"/>
<evidence type="ECO:0000259" key="21">
    <source>
        <dbReference type="Pfam" id="PF20750"/>
    </source>
</evidence>
<evidence type="ECO:0000313" key="23">
    <source>
        <dbReference type="Proteomes" id="UP000019384"/>
    </source>
</evidence>
<feature type="binding site" evidence="17">
    <location>
        <position position="153"/>
    </location>
    <ligand>
        <name>Mg(2+)</name>
        <dbReference type="ChEBI" id="CHEBI:18420"/>
        <label>2</label>
        <note>catalytic</note>
    </ligand>
</feature>
<evidence type="ECO:0000256" key="13">
    <source>
        <dbReference type="ARBA" id="ARBA00048830"/>
    </source>
</evidence>
<dbReference type="EMBL" id="HG793128">
    <property type="protein sequence ID" value="CDK27254.1"/>
    <property type="molecule type" value="Genomic_DNA"/>
</dbReference>
<sequence>MSQQQWGVTPPISTAGPTAEENQLNDGMIEELRAQGSFESDAESKKRVQVLNVLQQLTLEFVYTVSKRKNMSEGMAKDAGGKIFTYGSYRLGVYGPGSDIDTLVVVPKHVTREDFFLVFDEILRKRPELNKIQPVPDAFMPILKIVFDGIDIDLNFGRLDIPQVPLNLTLRDKNLLRNIDEKDLRALNGTRVTDDILELVPKRTVFRHALRTIKLWAQRRAIYANMFGFPGGVAWAMLVARICQLYPNAVSAVVVAKFFTILTQWNWPQPVLLKPIEDGPLQVRVWNPKLYANDRGHRMPVITPAYPSMCATHNITASTQKVILEELKRGAELMSEIQRGTKKWVDLFQKHDFFYRYKFYLTIVTGTKGTYEDHLKWSGFVESRLRFLVQKLEVVEGIALAHPYVKAFTKSYECANEDEANKIKQLYGTLEGEEFAKGLKELDEDILAAQEEAKKTDDGDHDVDAADNDKEADGKVVVHLMKLYIGLKIELKGKQKKMDIQQPCTDFNTICSSGAQFDEMKNAISIKHVKLYDLPNDVYTEEEVRPVKEKTKKRKNEKMLDGTKKAKSSPAPAVGA</sequence>
<feature type="binding site" evidence="17">
    <location>
        <position position="101"/>
    </location>
    <ligand>
        <name>Mg(2+)</name>
        <dbReference type="ChEBI" id="CHEBI:18420"/>
        <label>1</label>
        <note>catalytic</note>
    </ligand>
</feature>
<evidence type="ECO:0000259" key="19">
    <source>
        <dbReference type="Pfam" id="PF04926"/>
    </source>
</evidence>
<dbReference type="GO" id="GO:1990817">
    <property type="term" value="F:poly(A) RNA polymerase activity"/>
    <property type="evidence" value="ECO:0007669"/>
    <property type="project" value="UniProtKB-UniRule"/>
</dbReference>
<dbReference type="GO" id="GO:0005847">
    <property type="term" value="C:mRNA cleavage and polyadenylation specificity factor complex"/>
    <property type="evidence" value="ECO:0007669"/>
    <property type="project" value="EnsemblFungi"/>
</dbReference>
<evidence type="ECO:0000256" key="11">
    <source>
        <dbReference type="ARBA" id="ARBA00023211"/>
    </source>
</evidence>
<dbReference type="GO" id="GO:1990251">
    <property type="term" value="C:nuclear exosome focus"/>
    <property type="evidence" value="ECO:0007669"/>
    <property type="project" value="EnsemblFungi"/>
</dbReference>
<dbReference type="GO" id="GO:0071920">
    <property type="term" value="C:cleavage body"/>
    <property type="evidence" value="ECO:0007669"/>
    <property type="project" value="EnsemblFungi"/>
</dbReference>
<dbReference type="GO" id="GO:0003723">
    <property type="term" value="F:RNA binding"/>
    <property type="evidence" value="ECO:0007669"/>
    <property type="project" value="UniProtKB-UniRule"/>
</dbReference>
<keyword evidence="8 15" id="KW-0067">ATP-binding</keyword>
<dbReference type="GO" id="GO:0000287">
    <property type="term" value="F:magnesium ion binding"/>
    <property type="evidence" value="ECO:0007669"/>
    <property type="project" value="EnsemblFungi"/>
</dbReference>
<dbReference type="FunFam" id="1.10.1410.10:FF:000001">
    <property type="entry name" value="Putative poly(A) polymerase gamma"/>
    <property type="match status" value="1"/>
</dbReference>
<feature type="binding site" evidence="16">
    <location>
        <position position="223"/>
    </location>
    <ligand>
        <name>ATP</name>
        <dbReference type="ChEBI" id="CHEBI:30616"/>
    </ligand>
</feature>
<dbReference type="GO" id="GO:0005524">
    <property type="term" value="F:ATP binding"/>
    <property type="evidence" value="ECO:0007669"/>
    <property type="project" value="UniProtKB-UniRule"/>
</dbReference>
<feature type="binding site" evidence="16">
    <location>
        <position position="153"/>
    </location>
    <ligand>
        <name>ATP</name>
        <dbReference type="ChEBI" id="CHEBI:30616"/>
    </ligand>
</feature>
<keyword evidence="23" id="KW-1185">Reference proteome</keyword>
<dbReference type="InterPro" id="IPR043519">
    <property type="entry name" value="NT_sf"/>
</dbReference>
<feature type="binding site" evidence="16">
    <location>
        <begin position="99"/>
        <end position="101"/>
    </location>
    <ligand>
        <name>ATP</name>
        <dbReference type="ChEBI" id="CHEBI:30616"/>
    </ligand>
</feature>
<dbReference type="GO" id="GO:0033620">
    <property type="term" value="C:Mei2 nuclear dot complex"/>
    <property type="evidence" value="ECO:0007669"/>
    <property type="project" value="EnsemblFungi"/>
</dbReference>
<dbReference type="PANTHER" id="PTHR10682:SF10">
    <property type="entry name" value="POLYNUCLEOTIDE ADENYLYLTRANSFERASE"/>
    <property type="match status" value="1"/>
</dbReference>
<keyword evidence="12 15" id="KW-0539">Nucleus</keyword>
<feature type="binding site" evidence="17">
    <location>
        <position position="99"/>
    </location>
    <ligand>
        <name>Mg(2+)</name>
        <dbReference type="ChEBI" id="CHEBI:18420"/>
        <label>2</label>
        <note>catalytic</note>
    </ligand>
</feature>
<evidence type="ECO:0000256" key="18">
    <source>
        <dbReference type="SAM" id="MobiDB-lite"/>
    </source>
</evidence>
<dbReference type="InterPro" id="IPR014492">
    <property type="entry name" value="PolyA_polymerase"/>
</dbReference>
<dbReference type="Proteomes" id="UP000019384">
    <property type="component" value="Unassembled WGS sequence"/>
</dbReference>
<dbReference type="SUPFAM" id="SSF81301">
    <property type="entry name" value="Nucleotidyltransferase"/>
    <property type="match status" value="1"/>
</dbReference>